<comment type="caution">
    <text evidence="1">The sequence shown here is derived from an EMBL/GenBank/DDBJ whole genome shotgun (WGS) entry which is preliminary data.</text>
</comment>
<dbReference type="Proteomes" id="UP001187192">
    <property type="component" value="Unassembled WGS sequence"/>
</dbReference>
<reference evidence="1" key="1">
    <citation type="submission" date="2023-07" db="EMBL/GenBank/DDBJ databases">
        <title>draft genome sequence of fig (Ficus carica).</title>
        <authorList>
            <person name="Takahashi T."/>
            <person name="Nishimura K."/>
        </authorList>
    </citation>
    <scope>NUCLEOTIDE SEQUENCE</scope>
</reference>
<organism evidence="1 2">
    <name type="scientific">Ficus carica</name>
    <name type="common">Common fig</name>
    <dbReference type="NCBI Taxonomy" id="3494"/>
    <lineage>
        <taxon>Eukaryota</taxon>
        <taxon>Viridiplantae</taxon>
        <taxon>Streptophyta</taxon>
        <taxon>Embryophyta</taxon>
        <taxon>Tracheophyta</taxon>
        <taxon>Spermatophyta</taxon>
        <taxon>Magnoliopsida</taxon>
        <taxon>eudicotyledons</taxon>
        <taxon>Gunneridae</taxon>
        <taxon>Pentapetalae</taxon>
        <taxon>rosids</taxon>
        <taxon>fabids</taxon>
        <taxon>Rosales</taxon>
        <taxon>Moraceae</taxon>
        <taxon>Ficeae</taxon>
        <taxon>Ficus</taxon>
    </lineage>
</organism>
<keyword evidence="2" id="KW-1185">Reference proteome</keyword>
<accession>A0AA88DT65</accession>
<proteinExistence type="predicted"/>
<sequence>MFRHVDILSASEPPRLADVTFLATSGVSSSLSTKDDVDYICSCSGLSVRLLGPGFCQTVGAALPLGPFLRVRSARSDGGFRSSPRPDTWLRTCSMVVTNEVYYWNLPAGVLGPELKSVRVLSTAAFPFSGRLWSGDPPQMCKGGWLVVGKRPDESSVFDAFPEGLYEGVVRAALDLHGGLSKALEMLFQRFGLSLLYAEQEAASGTTVERLRLGSDKRICKGQPRWRSELACGLGSFQGRVNRSDMFHPVLLAHELIELLLEVIYVSIVTLHRPVHGAFSAYMLVDPWSSQAIENGSRVSSHVLGLSPITVGVISRGSQRLDCSQAGGLSVMASRVHPVRFFISVSLLPSEALSVGTITPSVTRGRRSPDYLGQVSDVLREDLRMRGLALCSGTSSTQRSPSALRSGWSWVVEVLEILVALLVHVALPSVTCNRDTDVMSVMGTPMLKSVGELMSEGRGRALARKNDHT</sequence>
<evidence type="ECO:0000313" key="2">
    <source>
        <dbReference type="Proteomes" id="UP001187192"/>
    </source>
</evidence>
<dbReference type="AlphaFoldDB" id="A0AA88DT65"/>
<evidence type="ECO:0000313" key="1">
    <source>
        <dbReference type="EMBL" id="GMN61230.1"/>
    </source>
</evidence>
<protein>
    <submittedName>
        <fullName evidence="1">Uncharacterized protein</fullName>
    </submittedName>
</protein>
<name>A0AA88DT65_FICCA</name>
<gene>
    <name evidence="1" type="ORF">TIFTF001_030309</name>
</gene>
<dbReference type="EMBL" id="BTGU01000108">
    <property type="protein sequence ID" value="GMN61230.1"/>
    <property type="molecule type" value="Genomic_DNA"/>
</dbReference>